<dbReference type="AlphaFoldDB" id="Q94LF3"/>
<reference evidence="3" key="2">
    <citation type="journal article" date="2008" name="Nucleic Acids Res.">
        <title>The rice annotation project database (RAP-DB): 2008 update.</title>
        <authorList>
            <consortium name="The rice annotation project (RAP)"/>
        </authorList>
    </citation>
    <scope>GENOME REANNOTATION</scope>
    <source>
        <strain evidence="3">cv. Nipponbare</strain>
    </source>
</reference>
<reference evidence="3" key="1">
    <citation type="journal article" date="2005" name="Nature">
        <title>The map-based sequence of the rice genome.</title>
        <authorList>
            <consortium name="International rice genome sequencing project (IRGSP)"/>
            <person name="Matsumoto T."/>
            <person name="Wu J."/>
            <person name="Kanamori H."/>
            <person name="Katayose Y."/>
            <person name="Fujisawa M."/>
            <person name="Namiki N."/>
            <person name="Mizuno H."/>
            <person name="Yamamoto K."/>
            <person name="Antonio B.A."/>
            <person name="Baba T."/>
            <person name="Sakata K."/>
            <person name="Nagamura Y."/>
            <person name="Aoki H."/>
            <person name="Arikawa K."/>
            <person name="Arita K."/>
            <person name="Bito T."/>
            <person name="Chiden Y."/>
            <person name="Fujitsuka N."/>
            <person name="Fukunaka R."/>
            <person name="Hamada M."/>
            <person name="Harada C."/>
            <person name="Hayashi A."/>
            <person name="Hijishita S."/>
            <person name="Honda M."/>
            <person name="Hosokawa S."/>
            <person name="Ichikawa Y."/>
            <person name="Idonuma A."/>
            <person name="Iijima M."/>
            <person name="Ikeda M."/>
            <person name="Ikeno M."/>
            <person name="Ito K."/>
            <person name="Ito S."/>
            <person name="Ito T."/>
            <person name="Ito Y."/>
            <person name="Ito Y."/>
            <person name="Iwabuchi A."/>
            <person name="Kamiya K."/>
            <person name="Karasawa W."/>
            <person name="Kurita K."/>
            <person name="Katagiri S."/>
            <person name="Kikuta A."/>
            <person name="Kobayashi H."/>
            <person name="Kobayashi N."/>
            <person name="Machita K."/>
            <person name="Maehara T."/>
            <person name="Masukawa M."/>
            <person name="Mizubayashi T."/>
            <person name="Mukai Y."/>
            <person name="Nagasaki H."/>
            <person name="Nagata Y."/>
            <person name="Naito S."/>
            <person name="Nakashima M."/>
            <person name="Nakama Y."/>
            <person name="Nakamichi Y."/>
            <person name="Nakamura M."/>
            <person name="Meguro A."/>
            <person name="Negishi M."/>
            <person name="Ohta I."/>
            <person name="Ohta T."/>
            <person name="Okamoto M."/>
            <person name="Ono N."/>
            <person name="Saji S."/>
            <person name="Sakaguchi M."/>
            <person name="Sakai K."/>
            <person name="Shibata M."/>
            <person name="Shimokawa T."/>
            <person name="Song J."/>
            <person name="Takazaki Y."/>
            <person name="Terasawa K."/>
            <person name="Tsugane M."/>
            <person name="Tsuji K."/>
            <person name="Ueda S."/>
            <person name="Waki K."/>
            <person name="Yamagata H."/>
            <person name="Yamamoto M."/>
            <person name="Yamamoto S."/>
            <person name="Yamane H."/>
            <person name="Yoshiki S."/>
            <person name="Yoshihara R."/>
            <person name="Yukawa K."/>
            <person name="Zhong H."/>
            <person name="Yano M."/>
            <person name="Yuan Q."/>
            <person name="Ouyang S."/>
            <person name="Liu J."/>
            <person name="Jones K.M."/>
            <person name="Gansberger K."/>
            <person name="Moffat K."/>
            <person name="Hill J."/>
            <person name="Bera J."/>
            <person name="Fadrosh D."/>
            <person name="Jin S."/>
            <person name="Johri S."/>
            <person name="Kim M."/>
            <person name="Overton L."/>
            <person name="Reardon M."/>
            <person name="Tsitrin T."/>
            <person name="Vuong H."/>
            <person name="Weaver B."/>
            <person name="Ciecko A."/>
            <person name="Tallon L."/>
            <person name="Jackson J."/>
            <person name="Pai G."/>
            <person name="Aken S.V."/>
            <person name="Utterback T."/>
            <person name="Reidmuller S."/>
            <person name="Feldblyum T."/>
            <person name="Hsiao J."/>
            <person name="Zismann V."/>
            <person name="Iobst S."/>
            <person name="de Vazeille A.R."/>
            <person name="Buell C.R."/>
            <person name="Ying K."/>
            <person name="Li Y."/>
            <person name="Lu T."/>
            <person name="Huang Y."/>
            <person name="Zhao Q."/>
            <person name="Feng Q."/>
            <person name="Zhang L."/>
            <person name="Zhu J."/>
            <person name="Weng Q."/>
            <person name="Mu J."/>
            <person name="Lu Y."/>
            <person name="Fan D."/>
            <person name="Liu Y."/>
            <person name="Guan J."/>
            <person name="Zhang Y."/>
            <person name="Yu S."/>
            <person name="Liu X."/>
            <person name="Zhang Y."/>
            <person name="Hong G."/>
            <person name="Han B."/>
            <person name="Choisne N."/>
            <person name="Demange N."/>
            <person name="Orjeda G."/>
            <person name="Samain S."/>
            <person name="Cattolico L."/>
            <person name="Pelletier E."/>
            <person name="Couloux A."/>
            <person name="Segurens B."/>
            <person name="Wincker P."/>
            <person name="D'Hont A."/>
            <person name="Scarpelli C."/>
            <person name="Weissenbach J."/>
            <person name="Salanoubat M."/>
            <person name="Quetier F."/>
            <person name="Yu Y."/>
            <person name="Kim H.R."/>
            <person name="Rambo T."/>
            <person name="Currie J."/>
            <person name="Collura K."/>
            <person name="Luo M."/>
            <person name="Yang T."/>
            <person name="Ammiraju J.S.S."/>
            <person name="Engler F."/>
            <person name="Soderlund C."/>
            <person name="Wing R.A."/>
            <person name="Palmer L.E."/>
            <person name="de la Bastide M."/>
            <person name="Spiegel L."/>
            <person name="Nascimento L."/>
            <person name="Zutavern T."/>
            <person name="O'Shaughnessy A."/>
            <person name="Dike S."/>
            <person name="Dedhia N."/>
            <person name="Preston R."/>
            <person name="Balija V."/>
            <person name="McCombie W.R."/>
            <person name="Chow T."/>
            <person name="Chen H."/>
            <person name="Chung M."/>
            <person name="Chen C."/>
            <person name="Shaw J."/>
            <person name="Wu H."/>
            <person name="Hsiao K."/>
            <person name="Chao Y."/>
            <person name="Chu M."/>
            <person name="Cheng C."/>
            <person name="Hour A."/>
            <person name="Lee P."/>
            <person name="Lin S."/>
            <person name="Lin Y."/>
            <person name="Liou J."/>
            <person name="Liu S."/>
            <person name="Hsing Y."/>
            <person name="Raghuvanshi S."/>
            <person name="Mohanty A."/>
            <person name="Bharti A.K."/>
            <person name="Gaur A."/>
            <person name="Gupta V."/>
            <person name="Kumar D."/>
            <person name="Ravi V."/>
            <person name="Vij S."/>
            <person name="Kapur A."/>
            <person name="Khurana P."/>
            <person name="Khurana P."/>
            <person name="Khurana J.P."/>
            <person name="Tyagi A.K."/>
            <person name="Gaikwad K."/>
            <person name="Singh A."/>
            <person name="Dalal V."/>
            <person name="Srivastava S."/>
            <person name="Dixit A."/>
            <person name="Pal A.K."/>
            <person name="Ghazi I.A."/>
            <person name="Yadav M."/>
            <person name="Pandit A."/>
            <person name="Bhargava A."/>
            <person name="Sureshbabu K."/>
            <person name="Batra K."/>
            <person name="Sharma T.R."/>
            <person name="Mohapatra T."/>
            <person name="Singh N.K."/>
            <person name="Messing J."/>
            <person name="Nelson A.B."/>
            <person name="Fuks G."/>
            <person name="Kavchok S."/>
            <person name="Keizer G."/>
            <person name="Linton E."/>
            <person name="Llaca V."/>
            <person name="Song R."/>
            <person name="Tanyolac B."/>
            <person name="Young S."/>
            <person name="Ho-Il K."/>
            <person name="Hahn J.H."/>
            <person name="Sangsakoo G."/>
            <person name="Vanavichit A."/>
            <person name="de Mattos Luiz.A.T."/>
            <person name="Zimmer P.D."/>
            <person name="Malone G."/>
            <person name="Dellagostin O."/>
            <person name="de Oliveira A.C."/>
            <person name="Bevan M."/>
            <person name="Bancroft I."/>
            <person name="Minx P."/>
            <person name="Cordum H."/>
            <person name="Wilson R."/>
            <person name="Cheng Z."/>
            <person name="Jin W."/>
            <person name="Jiang J."/>
            <person name="Leong S.A."/>
            <person name="Iwama H."/>
            <person name="Gojobori T."/>
            <person name="Itoh T."/>
            <person name="Niimura Y."/>
            <person name="Fujii Y."/>
            <person name="Habara T."/>
            <person name="Sakai H."/>
            <person name="Sato Y."/>
            <person name="Wilson G."/>
            <person name="Kumar K."/>
            <person name="McCouch S."/>
            <person name="Juretic N."/>
            <person name="Hoen D."/>
            <person name="Wright S."/>
            <person name="Bruskiewich R."/>
            <person name="Bureau T."/>
            <person name="Miyao A."/>
            <person name="Hirochika H."/>
            <person name="Nishikawa T."/>
            <person name="Kadowaki K."/>
            <person name="Sugiura M."/>
            <person name="Burr B."/>
            <person name="Sasaki T."/>
        </authorList>
    </citation>
    <scope>NUCLEOTIDE SEQUENCE [LARGE SCALE GENOMIC DNA]</scope>
    <source>
        <strain evidence="3">cv. Nipponbare</strain>
    </source>
</reference>
<organism evidence="2 3">
    <name type="scientific">Oryza sativa subsp. japonica</name>
    <name type="common">Rice</name>
    <dbReference type="NCBI Taxonomy" id="39947"/>
    <lineage>
        <taxon>Eukaryota</taxon>
        <taxon>Viridiplantae</taxon>
        <taxon>Streptophyta</taxon>
        <taxon>Embryophyta</taxon>
        <taxon>Tracheophyta</taxon>
        <taxon>Spermatophyta</taxon>
        <taxon>Magnoliopsida</taxon>
        <taxon>Liliopsida</taxon>
        <taxon>Poales</taxon>
        <taxon>Poaceae</taxon>
        <taxon>BOP clade</taxon>
        <taxon>Oryzoideae</taxon>
        <taxon>Oryzeae</taxon>
        <taxon>Oryzinae</taxon>
        <taxon>Oryza</taxon>
        <taxon>Oryza sativa</taxon>
    </lineage>
</organism>
<gene>
    <name evidence="2" type="ordered locus">Os03g28150</name>
</gene>
<evidence type="ECO:0000313" key="2">
    <source>
        <dbReference type="EMBL" id="AAK55473.1"/>
    </source>
</evidence>
<feature type="region of interest" description="Disordered" evidence="1">
    <location>
        <begin position="28"/>
        <end position="73"/>
    </location>
</feature>
<sequence>MATARRNQIMPSNIPKKYQEIDQANHHLQTSPPHCVGFRGSGRSSEKMAATDGQHTHTPPYGGDARAPLPSRTHPRHRLSVLYRPPRPCRSEAAGAGRRLGACRWAFVVVGGGGANTPARAAYARRLWARVVGKGDSSSCGPDNACAAAGLSWE</sequence>
<dbReference type="Proteomes" id="UP000000763">
    <property type="component" value="Chromosome 3"/>
</dbReference>
<dbReference type="EMBL" id="AC084295">
    <property type="protein sequence ID" value="AAK55473.1"/>
    <property type="molecule type" value="Genomic_DNA"/>
</dbReference>
<proteinExistence type="predicted"/>
<protein>
    <submittedName>
        <fullName evidence="2">Uncharacterized protein</fullName>
    </submittedName>
</protein>
<evidence type="ECO:0000313" key="3">
    <source>
        <dbReference type="Proteomes" id="UP000000763"/>
    </source>
</evidence>
<accession>Q94LF3</accession>
<name>Q94LF3_ORYSJ</name>
<evidence type="ECO:0000256" key="1">
    <source>
        <dbReference type="SAM" id="MobiDB-lite"/>
    </source>
</evidence>